<reference evidence="2 3" key="1">
    <citation type="submission" date="2024-09" db="EMBL/GenBank/DDBJ databases">
        <authorList>
            <person name="D'Angelo T."/>
        </authorList>
    </citation>
    <scope>NUCLEOTIDE SEQUENCE [LARGE SCALE GENOMIC DNA]</scope>
    <source>
        <strain evidence="2">SAG AM-320-E07</strain>
    </source>
</reference>
<dbReference type="Gene3D" id="1.10.30.50">
    <property type="match status" value="1"/>
</dbReference>
<evidence type="ECO:0000259" key="1">
    <source>
        <dbReference type="Pfam" id="PF01844"/>
    </source>
</evidence>
<dbReference type="EMBL" id="JBHPKH010000041">
    <property type="protein sequence ID" value="MFC1572814.1"/>
    <property type="molecule type" value="Genomic_DNA"/>
</dbReference>
<protein>
    <submittedName>
        <fullName evidence="2">HNH endonuclease</fullName>
    </submittedName>
</protein>
<name>A0ABV6YKW1_UNCEI</name>
<sequence length="315" mass="35235">MPKTTPTGYWTFFCNPAKWEIDRFLATGRTRDHYSITDWQAEWFAPGQLGVIRVGIDRRSKKVLAGRARLRPGVYAIVHVLEHPRERGRTDEEFWVSRETPDPTGLVVEVEYVRTLLDSPIHLAALEGEGIEDRYLLEGFQAASMPLTASSFRRVRELARVDDSLLGAAVRQVPGTVDEIARLESRYGAAAPEVSEIVSKRIERGPAASRYKKVAGYRCQLCEQMGKPSVGFTTIRGVPYIEVHHVRPVSTGATGTLGPSNLIAVCANHHRQLHYGRSELVSTEVDHFEFVVDGKHVRIPRLAKPVAEESAERLS</sequence>
<evidence type="ECO:0000313" key="2">
    <source>
        <dbReference type="EMBL" id="MFC1572814.1"/>
    </source>
</evidence>
<keyword evidence="3" id="KW-1185">Reference proteome</keyword>
<dbReference type="GO" id="GO:0004519">
    <property type="term" value="F:endonuclease activity"/>
    <property type="evidence" value="ECO:0007669"/>
    <property type="project" value="UniProtKB-KW"/>
</dbReference>
<dbReference type="InterPro" id="IPR003615">
    <property type="entry name" value="HNH_nuc"/>
</dbReference>
<evidence type="ECO:0000313" key="3">
    <source>
        <dbReference type="Proteomes" id="UP001593833"/>
    </source>
</evidence>
<accession>A0ABV6YKW1</accession>
<keyword evidence="2" id="KW-0540">Nuclease</keyword>
<proteinExistence type="predicted"/>
<dbReference type="Pfam" id="PF01844">
    <property type="entry name" value="HNH"/>
    <property type="match status" value="1"/>
</dbReference>
<dbReference type="InterPro" id="IPR002711">
    <property type="entry name" value="HNH"/>
</dbReference>
<keyword evidence="2" id="KW-0378">Hydrolase</keyword>
<dbReference type="CDD" id="cd00085">
    <property type="entry name" value="HNHc"/>
    <property type="match status" value="1"/>
</dbReference>
<organism evidence="2 3">
    <name type="scientific">Eiseniibacteriota bacterium</name>
    <dbReference type="NCBI Taxonomy" id="2212470"/>
    <lineage>
        <taxon>Bacteria</taxon>
        <taxon>Candidatus Eiseniibacteriota</taxon>
    </lineage>
</organism>
<gene>
    <name evidence="2" type="ORF">ACFL6M_04365</name>
</gene>
<dbReference type="Proteomes" id="UP001593833">
    <property type="component" value="Unassembled WGS sequence"/>
</dbReference>
<feature type="domain" description="HNH" evidence="1">
    <location>
        <begin position="219"/>
        <end position="274"/>
    </location>
</feature>
<keyword evidence="2" id="KW-0255">Endonuclease</keyword>
<comment type="caution">
    <text evidence="2">The sequence shown here is derived from an EMBL/GenBank/DDBJ whole genome shotgun (WGS) entry which is preliminary data.</text>
</comment>